<name>A0AA39Y9C8_9PEZI</name>
<dbReference type="Proteomes" id="UP001174936">
    <property type="component" value="Unassembled WGS sequence"/>
</dbReference>
<dbReference type="EMBL" id="JAULSV010000003">
    <property type="protein sequence ID" value="KAK0648433.1"/>
    <property type="molecule type" value="Genomic_DNA"/>
</dbReference>
<accession>A0AA39Y9C8</accession>
<keyword evidence="2" id="KW-1185">Reference proteome</keyword>
<dbReference type="AlphaFoldDB" id="A0AA39Y9C8"/>
<protein>
    <submittedName>
        <fullName evidence="1">Uncharacterized protein</fullName>
    </submittedName>
</protein>
<comment type="caution">
    <text evidence="1">The sequence shown here is derived from an EMBL/GenBank/DDBJ whole genome shotgun (WGS) entry which is preliminary data.</text>
</comment>
<evidence type="ECO:0000313" key="1">
    <source>
        <dbReference type="EMBL" id="KAK0648433.1"/>
    </source>
</evidence>
<evidence type="ECO:0000313" key="2">
    <source>
        <dbReference type="Proteomes" id="UP001174936"/>
    </source>
</evidence>
<reference evidence="1" key="1">
    <citation type="submission" date="2023-06" db="EMBL/GenBank/DDBJ databases">
        <title>Genome-scale phylogeny and comparative genomics of the fungal order Sordariales.</title>
        <authorList>
            <consortium name="Lawrence Berkeley National Laboratory"/>
            <person name="Hensen N."/>
            <person name="Bonometti L."/>
            <person name="Westerberg I."/>
            <person name="Brannstrom I.O."/>
            <person name="Guillou S."/>
            <person name="Cros-Aarteil S."/>
            <person name="Calhoun S."/>
            <person name="Haridas S."/>
            <person name="Kuo A."/>
            <person name="Mondo S."/>
            <person name="Pangilinan J."/>
            <person name="Riley R."/>
            <person name="Labutti K."/>
            <person name="Andreopoulos B."/>
            <person name="Lipzen A."/>
            <person name="Chen C."/>
            <person name="Yanf M."/>
            <person name="Daum C."/>
            <person name="Ng V."/>
            <person name="Clum A."/>
            <person name="Steindorff A."/>
            <person name="Ohm R."/>
            <person name="Martin F."/>
            <person name="Silar P."/>
            <person name="Natvig D."/>
            <person name="Lalanne C."/>
            <person name="Gautier V."/>
            <person name="Ament-Velasquez S.L."/>
            <person name="Kruys A."/>
            <person name="Hutchinson M.I."/>
            <person name="Powell A.J."/>
            <person name="Barry K."/>
            <person name="Miller A.N."/>
            <person name="Grigoriev I.V."/>
            <person name="Debuchy R."/>
            <person name="Gladieux P."/>
            <person name="Thoren M.H."/>
            <person name="Johannesson H."/>
        </authorList>
    </citation>
    <scope>NUCLEOTIDE SEQUENCE</scope>
    <source>
        <strain evidence="1">SMH2532-1</strain>
    </source>
</reference>
<gene>
    <name evidence="1" type="ORF">B0T16DRAFT_455912</name>
</gene>
<sequence length="190" mass="20647">MDIEGFPAEFRQDDGSCSSVLSQGCIRAVEVRTIQEYTSPVNNNPCHCPNLEKIEACSGQEVRILRSGGACLAMVFNTTATSNWPNKKHGFRHYGWPPHDRGNRTAYNQTGSLVWPFVVMWGPSENATRNETGHLEPIPDTAAKLTCLRAKEATAGSVVPGWSGGTRAGVDVQFPVLASSLVMLMGLIEL</sequence>
<proteinExistence type="predicted"/>
<organism evidence="1 2">
    <name type="scientific">Cercophora newfieldiana</name>
    <dbReference type="NCBI Taxonomy" id="92897"/>
    <lineage>
        <taxon>Eukaryota</taxon>
        <taxon>Fungi</taxon>
        <taxon>Dikarya</taxon>
        <taxon>Ascomycota</taxon>
        <taxon>Pezizomycotina</taxon>
        <taxon>Sordariomycetes</taxon>
        <taxon>Sordariomycetidae</taxon>
        <taxon>Sordariales</taxon>
        <taxon>Lasiosphaeriaceae</taxon>
        <taxon>Cercophora</taxon>
    </lineage>
</organism>